<organism evidence="8 9">
    <name type="scientific">Clostridium gelidum</name>
    <dbReference type="NCBI Taxonomy" id="704125"/>
    <lineage>
        <taxon>Bacteria</taxon>
        <taxon>Bacillati</taxon>
        <taxon>Bacillota</taxon>
        <taxon>Clostridia</taxon>
        <taxon>Eubacteriales</taxon>
        <taxon>Clostridiaceae</taxon>
        <taxon>Clostridium</taxon>
    </lineage>
</organism>
<keyword evidence="4" id="KW-0238">DNA-binding</keyword>
<dbReference type="Gene3D" id="1.10.10.10">
    <property type="entry name" value="Winged helix-like DNA-binding domain superfamily/Winged helix DNA-binding domain"/>
    <property type="match status" value="1"/>
</dbReference>
<dbReference type="InterPro" id="IPR013249">
    <property type="entry name" value="RNA_pol_sigma70_r4_t2"/>
</dbReference>
<dbReference type="EMBL" id="AP024849">
    <property type="protein sequence ID" value="BCZ48834.1"/>
    <property type="molecule type" value="Genomic_DNA"/>
</dbReference>
<protein>
    <submittedName>
        <fullName evidence="8">DNA-directed RNA polymerase sigma-70 factor</fullName>
    </submittedName>
</protein>
<dbReference type="InterPro" id="IPR013325">
    <property type="entry name" value="RNA_pol_sigma_r2"/>
</dbReference>
<keyword evidence="3" id="KW-0731">Sigma factor</keyword>
<dbReference type="Pfam" id="PF08281">
    <property type="entry name" value="Sigma70_r4_2"/>
    <property type="match status" value="1"/>
</dbReference>
<dbReference type="SUPFAM" id="SSF88946">
    <property type="entry name" value="Sigma2 domain of RNA polymerase sigma factors"/>
    <property type="match status" value="1"/>
</dbReference>
<accession>A0ABM7TL21</accession>
<proteinExistence type="inferred from homology"/>
<gene>
    <name evidence="8" type="ORF">psyc5s11_49010</name>
</gene>
<keyword evidence="9" id="KW-1185">Reference proteome</keyword>
<dbReference type="NCBIfam" id="TIGR02937">
    <property type="entry name" value="sigma70-ECF"/>
    <property type="match status" value="1"/>
</dbReference>
<dbReference type="InterPro" id="IPR039425">
    <property type="entry name" value="RNA_pol_sigma-70-like"/>
</dbReference>
<dbReference type="Proteomes" id="UP000824633">
    <property type="component" value="Chromosome"/>
</dbReference>
<dbReference type="GO" id="GO:0000428">
    <property type="term" value="C:DNA-directed RNA polymerase complex"/>
    <property type="evidence" value="ECO:0007669"/>
    <property type="project" value="UniProtKB-KW"/>
</dbReference>
<comment type="similarity">
    <text evidence="1">Belongs to the sigma-70 factor family. ECF subfamily.</text>
</comment>
<evidence type="ECO:0000256" key="1">
    <source>
        <dbReference type="ARBA" id="ARBA00010641"/>
    </source>
</evidence>
<evidence type="ECO:0000259" key="6">
    <source>
        <dbReference type="Pfam" id="PF04542"/>
    </source>
</evidence>
<dbReference type="SUPFAM" id="SSF88659">
    <property type="entry name" value="Sigma3 and sigma4 domains of RNA polymerase sigma factors"/>
    <property type="match status" value="1"/>
</dbReference>
<evidence type="ECO:0000313" key="8">
    <source>
        <dbReference type="EMBL" id="BCZ48834.1"/>
    </source>
</evidence>
<evidence type="ECO:0000259" key="7">
    <source>
        <dbReference type="Pfam" id="PF08281"/>
    </source>
</evidence>
<dbReference type="PANTHER" id="PTHR43133:SF8">
    <property type="entry name" value="RNA POLYMERASE SIGMA FACTOR HI_1459-RELATED"/>
    <property type="match status" value="1"/>
</dbReference>
<dbReference type="PANTHER" id="PTHR43133">
    <property type="entry name" value="RNA POLYMERASE ECF-TYPE SIGMA FACTO"/>
    <property type="match status" value="1"/>
</dbReference>
<keyword evidence="5" id="KW-0804">Transcription</keyword>
<sequence>MKQKNFLKELRNHNAKALDYVFATYGNLIFKVAYSVLNNRQFSEECVNDSLLKIWNNIDSFKNDDSKFKGWIIILTKYTAIDLLRKESKHSNVTNLDFYDKEDVNFEDNLEQKETKEEILKEINKFDKDNKEIFIKRFFLYYSIKDISQSTGISENAISNRLRRCRLKLIESLNQEVL</sequence>
<evidence type="ECO:0000256" key="3">
    <source>
        <dbReference type="ARBA" id="ARBA00023082"/>
    </source>
</evidence>
<dbReference type="InterPro" id="IPR036388">
    <property type="entry name" value="WH-like_DNA-bd_sf"/>
</dbReference>
<feature type="domain" description="RNA polymerase sigma-70 region 2" evidence="6">
    <location>
        <begin position="22"/>
        <end position="89"/>
    </location>
</feature>
<evidence type="ECO:0000256" key="4">
    <source>
        <dbReference type="ARBA" id="ARBA00023125"/>
    </source>
</evidence>
<dbReference type="InterPro" id="IPR014284">
    <property type="entry name" value="RNA_pol_sigma-70_dom"/>
</dbReference>
<evidence type="ECO:0000313" key="9">
    <source>
        <dbReference type="Proteomes" id="UP000824633"/>
    </source>
</evidence>
<evidence type="ECO:0000256" key="5">
    <source>
        <dbReference type="ARBA" id="ARBA00023163"/>
    </source>
</evidence>
<dbReference type="InterPro" id="IPR007627">
    <property type="entry name" value="RNA_pol_sigma70_r2"/>
</dbReference>
<name>A0ABM7TL21_9CLOT</name>
<evidence type="ECO:0000256" key="2">
    <source>
        <dbReference type="ARBA" id="ARBA00023015"/>
    </source>
</evidence>
<dbReference type="Gene3D" id="1.10.1740.10">
    <property type="match status" value="1"/>
</dbReference>
<reference evidence="9" key="1">
    <citation type="submission" date="2021-07" db="EMBL/GenBank/DDBJ databases">
        <title>Complete genome sequencing of a Clostridium isolate.</title>
        <authorList>
            <person name="Ueki A."/>
            <person name="Tonouchi A."/>
        </authorList>
    </citation>
    <scope>NUCLEOTIDE SEQUENCE [LARGE SCALE GENOMIC DNA]</scope>
    <source>
        <strain evidence="9">C5S11</strain>
    </source>
</reference>
<feature type="domain" description="RNA polymerase sigma factor 70 region 4 type 2" evidence="7">
    <location>
        <begin position="117"/>
        <end position="169"/>
    </location>
</feature>
<dbReference type="RefSeq" id="WP_224035070.1">
    <property type="nucleotide sequence ID" value="NZ_AP024849.1"/>
</dbReference>
<dbReference type="InterPro" id="IPR013324">
    <property type="entry name" value="RNA_pol_sigma_r3/r4-like"/>
</dbReference>
<keyword evidence="2" id="KW-0805">Transcription regulation</keyword>
<keyword evidence="8" id="KW-0240">DNA-directed RNA polymerase</keyword>
<dbReference type="Pfam" id="PF04542">
    <property type="entry name" value="Sigma70_r2"/>
    <property type="match status" value="1"/>
</dbReference>